<feature type="transmembrane region" description="Helical" evidence="8">
    <location>
        <begin position="346"/>
        <end position="367"/>
    </location>
</feature>
<evidence type="ECO:0000256" key="2">
    <source>
        <dbReference type="ARBA" id="ARBA00022448"/>
    </source>
</evidence>
<feature type="transmembrane region" description="Helical" evidence="8">
    <location>
        <begin position="151"/>
        <end position="171"/>
    </location>
</feature>
<feature type="transmembrane region" description="Helical" evidence="8">
    <location>
        <begin position="414"/>
        <end position="430"/>
    </location>
</feature>
<feature type="transmembrane region" description="Helical" evidence="8">
    <location>
        <begin position="504"/>
        <end position="523"/>
    </location>
</feature>
<sequence>MNERRSSIHSDNRDDDDDDDQLLGLTTESERQHERMILNTIDEPTIGINATHTKELSDTEPLLDEIGVEPPTGGAFMCSNVPARYVVAIWAFFGFFCLYAMRVNLSVAIVAMVTPQSALNQSAQSCPTPIKNSTGPPQKYEFDWNPTVEGAILGAFFYGYLAMQIIGGNLAEKLGAKWIFGGGILIAGILTLLTPLAARIDYRLLFAIRFITGVVSSPGFPSAAALWGKWIPASERSTIPPAAQTGANFGIILSTPLISYMIEDNFLGGWPSAFYVFGVISCLWFVGWCFFGFNSPDQHPRISKKELLYIQKNTAATRKRIKTPWVKIFTCPPVYAIAVMHVCNNYIYYTLLTSLPTYFATILNFNLHQAKNGLIFALPYFAQFLVTIIVGTIVDRIRARKLLSITVLRKGQTIIGTVGTCSFLIAIGYMGCNHIGAVICCILAVAFLGIHVCGALISHLDVASNHAGTLVGFTNTVATIPGFIGPLVVGALTNKNQTIEAWRHIFNIAAGIGAFGCLFYCIFFNGEEQPWNRTYESIDEDETTTTNA</sequence>
<keyword evidence="2" id="KW-0813">Transport</keyword>
<evidence type="ECO:0000256" key="1">
    <source>
        <dbReference type="ARBA" id="ARBA00004141"/>
    </source>
</evidence>
<dbReference type="AlphaFoldDB" id="A0A818JVC3"/>
<dbReference type="Proteomes" id="UP000663868">
    <property type="component" value="Unassembled WGS sequence"/>
</dbReference>
<keyword evidence="3 8" id="KW-0812">Transmembrane</keyword>
<evidence type="ECO:0000256" key="8">
    <source>
        <dbReference type="SAM" id="Phobius"/>
    </source>
</evidence>
<organism evidence="10 11">
    <name type="scientific">Adineta steineri</name>
    <dbReference type="NCBI Taxonomy" id="433720"/>
    <lineage>
        <taxon>Eukaryota</taxon>
        <taxon>Metazoa</taxon>
        <taxon>Spiralia</taxon>
        <taxon>Gnathifera</taxon>
        <taxon>Rotifera</taxon>
        <taxon>Eurotatoria</taxon>
        <taxon>Bdelloidea</taxon>
        <taxon>Adinetida</taxon>
        <taxon>Adinetidae</taxon>
        <taxon>Adineta</taxon>
    </lineage>
</organism>
<feature type="transmembrane region" description="Helical" evidence="8">
    <location>
        <begin position="373"/>
        <end position="394"/>
    </location>
</feature>
<dbReference type="PANTHER" id="PTHR11662">
    <property type="entry name" value="SOLUTE CARRIER FAMILY 17"/>
    <property type="match status" value="1"/>
</dbReference>
<dbReference type="PANTHER" id="PTHR11662:SF454">
    <property type="entry name" value="SIALIN-LIKE"/>
    <property type="match status" value="1"/>
</dbReference>
<evidence type="ECO:0000256" key="4">
    <source>
        <dbReference type="ARBA" id="ARBA00022847"/>
    </source>
</evidence>
<dbReference type="InterPro" id="IPR011701">
    <property type="entry name" value="MFS"/>
</dbReference>
<feature type="transmembrane region" description="Helical" evidence="8">
    <location>
        <begin position="436"/>
        <end position="458"/>
    </location>
</feature>
<dbReference type="CDD" id="cd17318">
    <property type="entry name" value="MFS_SLC17"/>
    <property type="match status" value="1"/>
</dbReference>
<gene>
    <name evidence="10" type="ORF">KXQ929_LOCUS2460</name>
</gene>
<dbReference type="EMBL" id="CAJOBB010000073">
    <property type="protein sequence ID" value="CAF3547046.1"/>
    <property type="molecule type" value="Genomic_DNA"/>
</dbReference>
<dbReference type="SUPFAM" id="SSF103473">
    <property type="entry name" value="MFS general substrate transporter"/>
    <property type="match status" value="1"/>
</dbReference>
<keyword evidence="6 8" id="KW-0472">Membrane</keyword>
<evidence type="ECO:0000256" key="5">
    <source>
        <dbReference type="ARBA" id="ARBA00022989"/>
    </source>
</evidence>
<evidence type="ECO:0000313" key="10">
    <source>
        <dbReference type="EMBL" id="CAF3547046.1"/>
    </source>
</evidence>
<comment type="subcellular location">
    <subcellularLocation>
        <location evidence="1">Membrane</location>
        <topology evidence="1">Multi-pass membrane protein</topology>
    </subcellularLocation>
</comment>
<dbReference type="FunFam" id="1.20.1250.20:FF:000423">
    <property type="entry name" value="Putative inorganic phosphate cotransporter-like Protein"/>
    <property type="match status" value="1"/>
</dbReference>
<feature type="transmembrane region" description="Helical" evidence="8">
    <location>
        <begin position="239"/>
        <end position="262"/>
    </location>
</feature>
<dbReference type="InterPro" id="IPR050382">
    <property type="entry name" value="MFS_Na/Anion_cotransporter"/>
</dbReference>
<proteinExistence type="predicted"/>
<evidence type="ECO:0000256" key="6">
    <source>
        <dbReference type="ARBA" id="ARBA00023136"/>
    </source>
</evidence>
<evidence type="ECO:0000256" key="3">
    <source>
        <dbReference type="ARBA" id="ARBA00022692"/>
    </source>
</evidence>
<feature type="transmembrane region" description="Helical" evidence="8">
    <location>
        <begin position="470"/>
        <end position="492"/>
    </location>
</feature>
<accession>A0A818JVC3</accession>
<keyword evidence="5 8" id="KW-1133">Transmembrane helix</keyword>
<dbReference type="GO" id="GO:0015293">
    <property type="term" value="F:symporter activity"/>
    <property type="evidence" value="ECO:0007669"/>
    <property type="project" value="UniProtKB-KW"/>
</dbReference>
<evidence type="ECO:0000313" key="11">
    <source>
        <dbReference type="Proteomes" id="UP000663868"/>
    </source>
</evidence>
<feature type="transmembrane region" description="Helical" evidence="8">
    <location>
        <begin position="178"/>
        <end position="198"/>
    </location>
</feature>
<feature type="region of interest" description="Disordered" evidence="7">
    <location>
        <begin position="1"/>
        <end position="22"/>
    </location>
</feature>
<feature type="transmembrane region" description="Helical" evidence="8">
    <location>
        <begin position="274"/>
        <end position="293"/>
    </location>
</feature>
<dbReference type="Pfam" id="PF07690">
    <property type="entry name" value="MFS_1"/>
    <property type="match status" value="1"/>
</dbReference>
<comment type="caution">
    <text evidence="10">The sequence shown here is derived from an EMBL/GenBank/DDBJ whole genome shotgun (WGS) entry which is preliminary data.</text>
</comment>
<keyword evidence="4" id="KW-0769">Symport</keyword>
<feature type="transmembrane region" description="Helical" evidence="8">
    <location>
        <begin position="204"/>
        <end position="227"/>
    </location>
</feature>
<dbReference type="InterPro" id="IPR036259">
    <property type="entry name" value="MFS_trans_sf"/>
</dbReference>
<evidence type="ECO:0000259" key="9">
    <source>
        <dbReference type="PROSITE" id="PS50850"/>
    </source>
</evidence>
<name>A0A818JVC3_9BILA</name>
<dbReference type="FunFam" id="1.20.1250.20:FF:000003">
    <property type="entry name" value="Solute carrier family 17 member 3"/>
    <property type="match status" value="1"/>
</dbReference>
<feature type="transmembrane region" description="Helical" evidence="8">
    <location>
        <begin position="85"/>
        <end position="113"/>
    </location>
</feature>
<dbReference type="PROSITE" id="PS50850">
    <property type="entry name" value="MFS"/>
    <property type="match status" value="1"/>
</dbReference>
<evidence type="ECO:0000256" key="7">
    <source>
        <dbReference type="SAM" id="MobiDB-lite"/>
    </source>
</evidence>
<dbReference type="Gene3D" id="1.20.1250.20">
    <property type="entry name" value="MFS general substrate transporter like domains"/>
    <property type="match status" value="2"/>
</dbReference>
<reference evidence="10" key="1">
    <citation type="submission" date="2021-02" db="EMBL/GenBank/DDBJ databases">
        <authorList>
            <person name="Nowell W R."/>
        </authorList>
    </citation>
    <scope>NUCLEOTIDE SEQUENCE</scope>
</reference>
<dbReference type="InterPro" id="IPR020846">
    <property type="entry name" value="MFS_dom"/>
</dbReference>
<protein>
    <recommendedName>
        <fullName evidence="9">Major facilitator superfamily (MFS) profile domain-containing protein</fullName>
    </recommendedName>
</protein>
<feature type="compositionally biased region" description="Basic and acidic residues" evidence="7">
    <location>
        <begin position="1"/>
        <end position="12"/>
    </location>
</feature>
<dbReference type="GO" id="GO:0016324">
    <property type="term" value="C:apical plasma membrane"/>
    <property type="evidence" value="ECO:0007669"/>
    <property type="project" value="TreeGrafter"/>
</dbReference>
<feature type="domain" description="Major facilitator superfamily (MFS) profile" evidence="9">
    <location>
        <begin position="83"/>
        <end position="528"/>
    </location>
</feature>
<dbReference type="GO" id="GO:0006820">
    <property type="term" value="P:monoatomic anion transport"/>
    <property type="evidence" value="ECO:0007669"/>
    <property type="project" value="TreeGrafter"/>
</dbReference>